<evidence type="ECO:0000256" key="1">
    <source>
        <dbReference type="SAM" id="SignalP"/>
    </source>
</evidence>
<dbReference type="GeneID" id="25309066"/>
<gene>
    <name evidence="3" type="ORF">Z517_09576</name>
</gene>
<protein>
    <recommendedName>
        <fullName evidence="2">SMP-30/Gluconolactonase/LRE-like region domain-containing protein</fullName>
    </recommendedName>
</protein>
<accession>A0A0D2GET4</accession>
<feature type="chain" id="PRO_5002258530" description="SMP-30/Gluconolactonase/LRE-like region domain-containing protein" evidence="1">
    <location>
        <begin position="22"/>
        <end position="415"/>
    </location>
</feature>
<dbReference type="VEuPathDB" id="FungiDB:Z517_09576"/>
<proteinExistence type="predicted"/>
<evidence type="ECO:0000313" key="3">
    <source>
        <dbReference type="EMBL" id="KIW77130.1"/>
    </source>
</evidence>
<name>A0A0D2GET4_9EURO</name>
<reference evidence="3 4" key="1">
    <citation type="submission" date="2015-01" db="EMBL/GenBank/DDBJ databases">
        <title>The Genome Sequence of Fonsecaea pedrosoi CBS 271.37.</title>
        <authorList>
            <consortium name="The Broad Institute Genomics Platform"/>
            <person name="Cuomo C."/>
            <person name="de Hoog S."/>
            <person name="Gorbushina A."/>
            <person name="Stielow B."/>
            <person name="Teixiera M."/>
            <person name="Abouelleil A."/>
            <person name="Chapman S.B."/>
            <person name="Priest M."/>
            <person name="Young S.K."/>
            <person name="Wortman J."/>
            <person name="Nusbaum C."/>
            <person name="Birren B."/>
        </authorList>
    </citation>
    <scope>NUCLEOTIDE SEQUENCE [LARGE SCALE GENOMIC DNA]</scope>
    <source>
        <strain evidence="3 4">CBS 271.37</strain>
    </source>
</reference>
<dbReference type="Gene3D" id="2.120.10.30">
    <property type="entry name" value="TolB, C-terminal domain"/>
    <property type="match status" value="1"/>
</dbReference>
<evidence type="ECO:0000259" key="2">
    <source>
        <dbReference type="Pfam" id="PF08450"/>
    </source>
</evidence>
<dbReference type="Proteomes" id="UP000053029">
    <property type="component" value="Unassembled WGS sequence"/>
</dbReference>
<dbReference type="PANTHER" id="PTHR47064">
    <property type="entry name" value="PUTATIVE (AFU_ORTHOLOGUE AFUA_1G08990)-RELATED"/>
    <property type="match status" value="1"/>
</dbReference>
<dbReference type="EMBL" id="KN846974">
    <property type="protein sequence ID" value="KIW77130.1"/>
    <property type="molecule type" value="Genomic_DNA"/>
</dbReference>
<dbReference type="PANTHER" id="PTHR47064:SF2">
    <property type="entry name" value="SMP-30_GLUCONOLACTONASE_LRE-LIKE REGION DOMAIN-CONTAINING PROTEIN-RELATED"/>
    <property type="match status" value="1"/>
</dbReference>
<dbReference type="AlphaFoldDB" id="A0A0D2GET4"/>
<dbReference type="SUPFAM" id="SSF63829">
    <property type="entry name" value="Calcium-dependent phosphotriesterase"/>
    <property type="match status" value="1"/>
</dbReference>
<dbReference type="InterPro" id="IPR052988">
    <property type="entry name" value="Oryzine_lactonohydrolase"/>
</dbReference>
<dbReference type="OrthoDB" id="423498at2759"/>
<dbReference type="STRING" id="1442368.A0A0D2GET4"/>
<keyword evidence="4" id="KW-1185">Reference proteome</keyword>
<dbReference type="RefSeq" id="XP_013280938.1">
    <property type="nucleotide sequence ID" value="XM_013425484.1"/>
</dbReference>
<feature type="domain" description="SMP-30/Gluconolactonase/LRE-like region" evidence="2">
    <location>
        <begin position="262"/>
        <end position="363"/>
    </location>
</feature>
<evidence type="ECO:0000313" key="4">
    <source>
        <dbReference type="Proteomes" id="UP000053029"/>
    </source>
</evidence>
<keyword evidence="1" id="KW-0732">Signal</keyword>
<organism evidence="3 4">
    <name type="scientific">Fonsecaea pedrosoi CBS 271.37</name>
    <dbReference type="NCBI Taxonomy" id="1442368"/>
    <lineage>
        <taxon>Eukaryota</taxon>
        <taxon>Fungi</taxon>
        <taxon>Dikarya</taxon>
        <taxon>Ascomycota</taxon>
        <taxon>Pezizomycotina</taxon>
        <taxon>Eurotiomycetes</taxon>
        <taxon>Chaetothyriomycetidae</taxon>
        <taxon>Chaetothyriales</taxon>
        <taxon>Herpotrichiellaceae</taxon>
        <taxon>Fonsecaea</taxon>
    </lineage>
</organism>
<dbReference type="Pfam" id="PF08450">
    <property type="entry name" value="SGL"/>
    <property type="match status" value="1"/>
</dbReference>
<sequence length="415" mass="44959">MWCLRSIVLATTGIIAGVVVAQKNSSPLCKSIPVVDTFFLPRPFSSNLTDSFVQTDAPGPIGAQIQADPSSPYICFDDEFAGLLQGEPVLAVNQSDLTAFEAGAWAPEGNAVWFSSAIGVAQFGKVQVFHLDNSTVTTPALHTAQTQLLPLANPNGGYYFNGTVYFVLAGSPDAGGSVVTINPTTFETDEIVNSYFGLQYPSLDDIALVPPRSKPHPQSCAVDGEVEMIFSCLDFNAYGYPFHTPDIPNSYWKFTPRTQTLRAVLDRADILFPNGVAFDKDFTTLYASETAYTATIGPSNSSTGFPGIYKYRLGDGCTPQDKELFAMARGGAPDGIKVDDRGRVWTIEAEGLVVRNPRGKVIGIFNRWFFLDGEPAELSMGNFALAHDKVVLLAFSKIWVVQLSEVVFSADRLSI</sequence>
<dbReference type="InterPro" id="IPR011042">
    <property type="entry name" value="6-blade_b-propeller_TolB-like"/>
</dbReference>
<feature type="signal peptide" evidence="1">
    <location>
        <begin position="1"/>
        <end position="21"/>
    </location>
</feature>
<dbReference type="InterPro" id="IPR013658">
    <property type="entry name" value="SGL"/>
</dbReference>
<dbReference type="HOGENOM" id="CLU_670909_0_0_1"/>